<dbReference type="PANTHER" id="PTHR33116">
    <property type="entry name" value="REVERSE TRANSCRIPTASE ZINC-BINDING DOMAIN-CONTAINING PROTEIN-RELATED-RELATED"/>
    <property type="match status" value="1"/>
</dbReference>
<keyword evidence="2" id="KW-1185">Reference proteome</keyword>
<protein>
    <submittedName>
        <fullName evidence="1">Uncharacterized protein</fullName>
    </submittedName>
</protein>
<organism evidence="1 2">
    <name type="scientific">Carnegiea gigantea</name>
    <dbReference type="NCBI Taxonomy" id="171969"/>
    <lineage>
        <taxon>Eukaryota</taxon>
        <taxon>Viridiplantae</taxon>
        <taxon>Streptophyta</taxon>
        <taxon>Embryophyta</taxon>
        <taxon>Tracheophyta</taxon>
        <taxon>Spermatophyta</taxon>
        <taxon>Magnoliopsida</taxon>
        <taxon>eudicotyledons</taxon>
        <taxon>Gunneridae</taxon>
        <taxon>Pentapetalae</taxon>
        <taxon>Caryophyllales</taxon>
        <taxon>Cactineae</taxon>
        <taxon>Cactaceae</taxon>
        <taxon>Cactoideae</taxon>
        <taxon>Echinocereeae</taxon>
        <taxon>Carnegiea</taxon>
    </lineage>
</organism>
<dbReference type="Proteomes" id="UP001153076">
    <property type="component" value="Unassembled WGS sequence"/>
</dbReference>
<reference evidence="1" key="1">
    <citation type="submission" date="2022-04" db="EMBL/GenBank/DDBJ databases">
        <title>Carnegiea gigantea Genome sequencing and assembly v2.</title>
        <authorList>
            <person name="Copetti D."/>
            <person name="Sanderson M.J."/>
            <person name="Burquez A."/>
            <person name="Wojciechowski M.F."/>
        </authorList>
    </citation>
    <scope>NUCLEOTIDE SEQUENCE</scope>
    <source>
        <strain evidence="1">SGP5-SGP5p</strain>
        <tissue evidence="1">Aerial part</tissue>
    </source>
</reference>
<comment type="caution">
    <text evidence="1">The sequence shown here is derived from an EMBL/GenBank/DDBJ whole genome shotgun (WGS) entry which is preliminary data.</text>
</comment>
<evidence type="ECO:0000313" key="1">
    <source>
        <dbReference type="EMBL" id="KAJ8441767.1"/>
    </source>
</evidence>
<gene>
    <name evidence="1" type="ORF">Cgig2_009013</name>
</gene>
<name>A0A9Q1KFC8_9CARY</name>
<sequence length="383" mass="44004">MWCFHKDFPALISAHKPESSSPQKIQQLWEYHTQLRPLLRKFNKDKFGDLKEQQEQARLKLSAIQLEDDCSKLIFTKSKQRKLATYIYSLKDNTGTTVEGFDAVGQVMVKFYISLMGTNTPHKAPLSMGVVNTGPLLTTDQQVALCKPFTDQSNQPSFLFQTINLPVQTAIAVVSSNILGARHAPWYSLHQNFLQATQLQDSHFPVTYLGVPISDGRLSKIHCRSLMDKITTRIYIWAMRNLSFVDRALLTNSVIFSAFNYGASIFLLPNEVLKQLTKLCRNYLWSGTADFKRIPHISWNTTCLPKSKGGLGLKNFEAWNKATVAKLAISTKKDVLWVKWVHSRYIKEREWWDYTPPHEASWYWKKICAIKEYFKGGCPTRRS</sequence>
<evidence type="ECO:0000313" key="2">
    <source>
        <dbReference type="Proteomes" id="UP001153076"/>
    </source>
</evidence>
<dbReference type="PANTHER" id="PTHR33116:SF80">
    <property type="entry name" value="REVERSE TRANSCRIPTASE ZINC-BINDING DOMAIN-CONTAINING PROTEIN"/>
    <property type="match status" value="1"/>
</dbReference>
<accession>A0A9Q1KFC8</accession>
<proteinExistence type="predicted"/>
<dbReference type="AlphaFoldDB" id="A0A9Q1KFC8"/>
<dbReference type="OrthoDB" id="2417874at2759"/>
<dbReference type="EMBL" id="JAKOGI010000154">
    <property type="protein sequence ID" value="KAJ8441767.1"/>
    <property type="molecule type" value="Genomic_DNA"/>
</dbReference>